<evidence type="ECO:0000256" key="3">
    <source>
        <dbReference type="ARBA" id="ARBA00023136"/>
    </source>
</evidence>
<evidence type="ECO:0000313" key="7">
    <source>
        <dbReference type="Ensembl" id="ENSHHUP00000031014.1"/>
    </source>
</evidence>
<dbReference type="GeneTree" id="ENSGT00940000160724"/>
<evidence type="ECO:0000259" key="6">
    <source>
        <dbReference type="Pfam" id="PF20806"/>
    </source>
</evidence>
<dbReference type="GO" id="GO:0008305">
    <property type="term" value="C:integrin complex"/>
    <property type="evidence" value="ECO:0007669"/>
    <property type="project" value="TreeGrafter"/>
</dbReference>
<dbReference type="GO" id="GO:0009897">
    <property type="term" value="C:external side of plasma membrane"/>
    <property type="evidence" value="ECO:0007669"/>
    <property type="project" value="TreeGrafter"/>
</dbReference>
<comment type="subcellular location">
    <subcellularLocation>
        <location evidence="1">Membrane</location>
        <topology evidence="1">Single-pass type I membrane protein</topology>
    </subcellularLocation>
</comment>
<accession>A0A4W5LZM5</accession>
<dbReference type="InterPro" id="IPR032695">
    <property type="entry name" value="Integrin_dom_sf"/>
</dbReference>
<dbReference type="GO" id="GO:0007229">
    <property type="term" value="P:integrin-mediated signaling pathway"/>
    <property type="evidence" value="ECO:0007669"/>
    <property type="project" value="UniProtKB-KW"/>
</dbReference>
<evidence type="ECO:0000256" key="4">
    <source>
        <dbReference type="ARBA" id="ARBA00023180"/>
    </source>
</evidence>
<sequence length="218" mass="24201">MCLCVVQTRIILDCGEDNVCVPDLTLTSEVGTDRLLIGDNHPALLVITAENRGEGAYETELEIRPPANTHYQSMVTDREGFSRLFCAQKKENQTAVVVCELGNPMKQGQKLQAGLFFSVGNLEKVESHVSFTLQIKSKNSQNPDSNVDQLRIDVSAEAALEMRGGSSPPECVLPIAKWEQKERPANLEEVGPLVEHVYEVTLYGSLRKETKHLRHLSL</sequence>
<name>A0A4W5LZM5_9TELE</name>
<dbReference type="FunFam" id="2.60.40.1510:FF:000001">
    <property type="entry name" value="Integrin alpha V"/>
    <property type="match status" value="1"/>
</dbReference>
<keyword evidence="2" id="KW-0401">Integrin</keyword>
<dbReference type="Pfam" id="PF20805">
    <property type="entry name" value="Integrin_A_Ig_2"/>
    <property type="match status" value="1"/>
</dbReference>
<evidence type="ECO:0000256" key="2">
    <source>
        <dbReference type="ARBA" id="ARBA00023037"/>
    </source>
</evidence>
<dbReference type="Gene3D" id="2.60.40.1510">
    <property type="entry name" value="ntegrin, alpha v. Chain A, domain 3"/>
    <property type="match status" value="1"/>
</dbReference>
<dbReference type="Pfam" id="PF20806">
    <property type="entry name" value="Integrin_A_Ig_3"/>
    <property type="match status" value="1"/>
</dbReference>
<feature type="domain" description="Integrin alpha third immunoglobulin-like" evidence="6">
    <location>
        <begin position="160"/>
        <end position="209"/>
    </location>
</feature>
<dbReference type="AlphaFoldDB" id="A0A4W5LZM5"/>
<dbReference type="GO" id="GO:0005178">
    <property type="term" value="F:integrin binding"/>
    <property type="evidence" value="ECO:0007669"/>
    <property type="project" value="TreeGrafter"/>
</dbReference>
<dbReference type="GO" id="GO:0007160">
    <property type="term" value="P:cell-matrix adhesion"/>
    <property type="evidence" value="ECO:0007669"/>
    <property type="project" value="TreeGrafter"/>
</dbReference>
<dbReference type="Proteomes" id="UP000314982">
    <property type="component" value="Unassembled WGS sequence"/>
</dbReference>
<dbReference type="SUPFAM" id="SSF69179">
    <property type="entry name" value="Integrin domains"/>
    <property type="match status" value="2"/>
</dbReference>
<reference evidence="8" key="1">
    <citation type="submission" date="2018-06" db="EMBL/GenBank/DDBJ databases">
        <title>Genome assembly of Danube salmon.</title>
        <authorList>
            <person name="Macqueen D.J."/>
            <person name="Gundappa M.K."/>
        </authorList>
    </citation>
    <scope>NUCLEOTIDE SEQUENCE [LARGE SCALE GENOMIC DNA]</scope>
</reference>
<reference evidence="7" key="3">
    <citation type="submission" date="2025-09" db="UniProtKB">
        <authorList>
            <consortium name="Ensembl"/>
        </authorList>
    </citation>
    <scope>IDENTIFICATION</scope>
</reference>
<dbReference type="PANTHER" id="PTHR23220">
    <property type="entry name" value="INTEGRIN ALPHA"/>
    <property type="match status" value="1"/>
</dbReference>
<dbReference type="PANTHER" id="PTHR23220:SF73">
    <property type="entry name" value="INTEGRIN ALPHA-IIB"/>
    <property type="match status" value="1"/>
</dbReference>
<dbReference type="InterPro" id="IPR048286">
    <property type="entry name" value="Integrin_alpha_Ig-like_3"/>
</dbReference>
<evidence type="ECO:0000259" key="5">
    <source>
        <dbReference type="Pfam" id="PF20805"/>
    </source>
</evidence>
<keyword evidence="3" id="KW-0472">Membrane</keyword>
<dbReference type="Ensembl" id="ENSHHUT00000032303.1">
    <property type="protein sequence ID" value="ENSHHUP00000031014.1"/>
    <property type="gene ID" value="ENSHHUG00000019727.1"/>
</dbReference>
<dbReference type="GO" id="GO:0033627">
    <property type="term" value="P:cell adhesion mediated by integrin"/>
    <property type="evidence" value="ECO:0007669"/>
    <property type="project" value="TreeGrafter"/>
</dbReference>
<evidence type="ECO:0000313" key="8">
    <source>
        <dbReference type="Proteomes" id="UP000314982"/>
    </source>
</evidence>
<dbReference type="GO" id="GO:0098609">
    <property type="term" value="P:cell-cell adhesion"/>
    <property type="evidence" value="ECO:0007669"/>
    <property type="project" value="TreeGrafter"/>
</dbReference>
<feature type="domain" description="Integrin alpha second immunoglobulin-like" evidence="5">
    <location>
        <begin position="14"/>
        <end position="154"/>
    </location>
</feature>
<dbReference type="STRING" id="62062.ENSHHUP00000031014"/>
<reference evidence="7" key="2">
    <citation type="submission" date="2025-08" db="UniProtKB">
        <authorList>
            <consortium name="Ensembl"/>
        </authorList>
    </citation>
    <scope>IDENTIFICATION</scope>
</reference>
<organism evidence="7 8">
    <name type="scientific">Hucho hucho</name>
    <name type="common">huchen</name>
    <dbReference type="NCBI Taxonomy" id="62062"/>
    <lineage>
        <taxon>Eukaryota</taxon>
        <taxon>Metazoa</taxon>
        <taxon>Chordata</taxon>
        <taxon>Craniata</taxon>
        <taxon>Vertebrata</taxon>
        <taxon>Euteleostomi</taxon>
        <taxon>Actinopterygii</taxon>
        <taxon>Neopterygii</taxon>
        <taxon>Teleostei</taxon>
        <taxon>Protacanthopterygii</taxon>
        <taxon>Salmoniformes</taxon>
        <taxon>Salmonidae</taxon>
        <taxon>Salmoninae</taxon>
        <taxon>Hucho</taxon>
    </lineage>
</organism>
<proteinExistence type="predicted"/>
<keyword evidence="4" id="KW-0325">Glycoprotein</keyword>
<dbReference type="Gene3D" id="2.60.40.1530">
    <property type="entry name" value="ntegrin, alpha v. Chain A, domain 4"/>
    <property type="match status" value="1"/>
</dbReference>
<dbReference type="InterPro" id="IPR048285">
    <property type="entry name" value="Integrin_alpha_Ig-like_2"/>
</dbReference>
<evidence type="ECO:0000256" key="1">
    <source>
        <dbReference type="ARBA" id="ARBA00004479"/>
    </source>
</evidence>
<protein>
    <submittedName>
        <fullName evidence="7">Uncharacterized protein</fullName>
    </submittedName>
</protein>
<keyword evidence="8" id="KW-1185">Reference proteome</keyword>
<dbReference type="GO" id="GO:0001525">
    <property type="term" value="P:angiogenesis"/>
    <property type="evidence" value="ECO:0007669"/>
    <property type="project" value="TreeGrafter"/>
</dbReference>